<organism evidence="1 2">
    <name type="scientific">Paenibacillus xerothermodurans</name>
    <dbReference type="NCBI Taxonomy" id="1977292"/>
    <lineage>
        <taxon>Bacteria</taxon>
        <taxon>Bacillati</taxon>
        <taxon>Bacillota</taxon>
        <taxon>Bacilli</taxon>
        <taxon>Bacillales</taxon>
        <taxon>Paenibacillaceae</taxon>
        <taxon>Paenibacillus</taxon>
    </lineage>
</organism>
<dbReference type="RefSeq" id="WP_089199071.1">
    <property type="nucleotide sequence ID" value="NZ_NHRJ02000002.1"/>
</dbReference>
<dbReference type="AlphaFoldDB" id="A0A2W1NB52"/>
<gene>
    <name evidence="1" type="ORF">CBW46_005880</name>
</gene>
<sequence length="146" mass="16444">MKFSDVAQSEWESLRPYVDTCLLPVTGLTGSEAPWEATQALEHLRDALDCFEIPYKGRILTYPAFHFVSPEEDSSLLKQVCTRLKDNGFAFVVVVTAKAELGHSLNTVGADLSFALPPQVLNKSLLQVQQQISRKLQHMWSHRTQE</sequence>
<dbReference type="EMBL" id="NHRJ02000002">
    <property type="protein sequence ID" value="PZE21929.1"/>
    <property type="molecule type" value="Genomic_DNA"/>
</dbReference>
<evidence type="ECO:0000313" key="2">
    <source>
        <dbReference type="Proteomes" id="UP000214746"/>
    </source>
</evidence>
<dbReference type="InterPro" id="IPR019615">
    <property type="entry name" value="DUF2487"/>
</dbReference>
<keyword evidence="2" id="KW-1185">Reference proteome</keyword>
<accession>A0A2W1NB52</accession>
<evidence type="ECO:0000313" key="1">
    <source>
        <dbReference type="EMBL" id="PZE21929.1"/>
    </source>
</evidence>
<proteinExistence type="predicted"/>
<dbReference type="OrthoDB" id="2678750at2"/>
<protein>
    <submittedName>
        <fullName evidence="1">DUF2487 family protein</fullName>
    </submittedName>
</protein>
<dbReference type="Pfam" id="PF10673">
    <property type="entry name" value="DUF2487"/>
    <property type="match status" value="1"/>
</dbReference>
<dbReference type="Proteomes" id="UP000214746">
    <property type="component" value="Unassembled WGS sequence"/>
</dbReference>
<name>A0A2W1NB52_PAEXE</name>
<reference evidence="1" key="1">
    <citation type="submission" date="2018-06" db="EMBL/GenBank/DDBJ databases">
        <title>Paenibacillus xerothermodurans sp. nov. an extremely dry heat resistant spore forming bacterium isolated from the soil of Cape Canaveral, Florida.</title>
        <authorList>
            <person name="Seuylemezian A."/>
            <person name="Kaur N."/>
            <person name="Patil P."/>
            <person name="Patil P."/>
            <person name="Mayilraj S."/>
            <person name="Vaishampayan P."/>
        </authorList>
    </citation>
    <scope>NUCLEOTIDE SEQUENCE [LARGE SCALE GENOMIC DNA]</scope>
    <source>
        <strain evidence="1">ATCC 27380</strain>
    </source>
</reference>
<comment type="caution">
    <text evidence="1">The sequence shown here is derived from an EMBL/GenBank/DDBJ whole genome shotgun (WGS) entry which is preliminary data.</text>
</comment>